<dbReference type="EMBL" id="LGCL01000034">
    <property type="protein sequence ID" value="KPL73750.1"/>
    <property type="molecule type" value="Genomic_DNA"/>
</dbReference>
<evidence type="ECO:0000256" key="2">
    <source>
        <dbReference type="ARBA" id="ARBA00022741"/>
    </source>
</evidence>
<dbReference type="SUPFAM" id="SSF52540">
    <property type="entry name" value="P-loop containing nucleoside triphosphate hydrolases"/>
    <property type="match status" value="1"/>
</dbReference>
<evidence type="ECO:0000313" key="6">
    <source>
        <dbReference type="Proteomes" id="UP000050417"/>
    </source>
</evidence>
<dbReference type="FunFam" id="3.40.50.300:FF:000421">
    <property type="entry name" value="Branched-chain amino acid ABC transporter ATP-binding protein"/>
    <property type="match status" value="1"/>
</dbReference>
<dbReference type="OrthoDB" id="9805514at2"/>
<dbReference type="GO" id="GO:0015188">
    <property type="term" value="F:L-isoleucine transmembrane transporter activity"/>
    <property type="evidence" value="ECO:0007669"/>
    <property type="project" value="TreeGrafter"/>
</dbReference>
<dbReference type="PANTHER" id="PTHR45772:SF7">
    <property type="entry name" value="AMINO ACID ABC TRANSPORTER ATP-BINDING PROTEIN"/>
    <property type="match status" value="1"/>
</dbReference>
<dbReference type="GO" id="GO:0015808">
    <property type="term" value="P:L-alanine transport"/>
    <property type="evidence" value="ECO:0007669"/>
    <property type="project" value="TreeGrafter"/>
</dbReference>
<dbReference type="GO" id="GO:1903805">
    <property type="term" value="P:L-valine import across plasma membrane"/>
    <property type="evidence" value="ECO:0007669"/>
    <property type="project" value="TreeGrafter"/>
</dbReference>
<dbReference type="CDD" id="cd03219">
    <property type="entry name" value="ABC_Mj1267_LivG_branched"/>
    <property type="match status" value="1"/>
</dbReference>
<dbReference type="GO" id="GO:0005524">
    <property type="term" value="F:ATP binding"/>
    <property type="evidence" value="ECO:0007669"/>
    <property type="project" value="UniProtKB-KW"/>
</dbReference>
<dbReference type="Pfam" id="PF00005">
    <property type="entry name" value="ABC_tran"/>
    <property type="match status" value="1"/>
</dbReference>
<evidence type="ECO:0000313" key="5">
    <source>
        <dbReference type="EMBL" id="KPL73750.1"/>
    </source>
</evidence>
<evidence type="ECO:0000256" key="1">
    <source>
        <dbReference type="ARBA" id="ARBA00022448"/>
    </source>
</evidence>
<keyword evidence="1" id="KW-0813">Transport</keyword>
<dbReference type="Gene3D" id="3.40.50.300">
    <property type="entry name" value="P-loop containing nucleotide triphosphate hydrolases"/>
    <property type="match status" value="1"/>
</dbReference>
<dbReference type="Proteomes" id="UP000050417">
    <property type="component" value="Unassembled WGS sequence"/>
</dbReference>
<accession>A0A0P6X2D9</accession>
<dbReference type="PROSITE" id="PS50893">
    <property type="entry name" value="ABC_TRANSPORTER_2"/>
    <property type="match status" value="1"/>
</dbReference>
<proteinExistence type="predicted"/>
<name>A0A0P6X2D9_9CHLR</name>
<dbReference type="PANTHER" id="PTHR45772">
    <property type="entry name" value="CONSERVED COMPONENT OF ABC TRANSPORTER FOR NATURAL AMINO ACIDS-RELATED"/>
    <property type="match status" value="1"/>
</dbReference>
<dbReference type="GO" id="GO:1903806">
    <property type="term" value="P:L-isoleucine import across plasma membrane"/>
    <property type="evidence" value="ECO:0007669"/>
    <property type="project" value="TreeGrafter"/>
</dbReference>
<evidence type="ECO:0000256" key="3">
    <source>
        <dbReference type="ARBA" id="ARBA00022840"/>
    </source>
</evidence>
<dbReference type="GO" id="GO:0016887">
    <property type="term" value="F:ATP hydrolysis activity"/>
    <property type="evidence" value="ECO:0007669"/>
    <property type="project" value="InterPro"/>
</dbReference>
<dbReference type="GO" id="GO:0042941">
    <property type="term" value="P:D-alanine transmembrane transport"/>
    <property type="evidence" value="ECO:0007669"/>
    <property type="project" value="TreeGrafter"/>
</dbReference>
<sequence length="256" mass="28334">MTETILKITDLQKNFGGVVATRDFSLDIEKNKIVGLIGPNGAGKTTIFNIITGIYQPSGGSVEFMGNNIVGKKPYQIALAGIARTFQNIRLFTNLSVLDNVIIASHQDCNYSIFSEMTHLGSFKKTEKAVREHAMQLLEMVGLQDITNRIAGGLPYGHQRRLEIARALAIHPKLLLLDEPAAGMNADESEDLCNFIFDLHRKFDLTIFLIEHHMDVVVKLCDSITVLNFGQTICQGTPEQVIAEPCVIEAYLGEEE</sequence>
<dbReference type="GO" id="GO:0005886">
    <property type="term" value="C:plasma membrane"/>
    <property type="evidence" value="ECO:0007669"/>
    <property type="project" value="TreeGrafter"/>
</dbReference>
<gene>
    <name evidence="5" type="primary">livG</name>
    <name evidence="5" type="ORF">ADN00_14370</name>
</gene>
<dbReference type="Pfam" id="PF12399">
    <property type="entry name" value="BCA_ABC_TP_C"/>
    <property type="match status" value="1"/>
</dbReference>
<dbReference type="InterPro" id="IPR003593">
    <property type="entry name" value="AAA+_ATPase"/>
</dbReference>
<dbReference type="GO" id="GO:0005304">
    <property type="term" value="F:L-valine transmembrane transporter activity"/>
    <property type="evidence" value="ECO:0007669"/>
    <property type="project" value="TreeGrafter"/>
</dbReference>
<dbReference type="RefSeq" id="WP_075063721.1">
    <property type="nucleotide sequence ID" value="NZ_LGCL01000034.1"/>
</dbReference>
<dbReference type="PATRIC" id="fig|1134406.4.peg.1393"/>
<dbReference type="InterPro" id="IPR051120">
    <property type="entry name" value="ABC_AA/LPS_Transport"/>
</dbReference>
<keyword evidence="6" id="KW-1185">Reference proteome</keyword>
<comment type="caution">
    <text evidence="5">The sequence shown here is derived from an EMBL/GenBank/DDBJ whole genome shotgun (WGS) entry which is preliminary data.</text>
</comment>
<evidence type="ECO:0000259" key="4">
    <source>
        <dbReference type="PROSITE" id="PS50893"/>
    </source>
</evidence>
<organism evidence="5 6">
    <name type="scientific">Ornatilinea apprima</name>
    <dbReference type="NCBI Taxonomy" id="1134406"/>
    <lineage>
        <taxon>Bacteria</taxon>
        <taxon>Bacillati</taxon>
        <taxon>Chloroflexota</taxon>
        <taxon>Anaerolineae</taxon>
        <taxon>Anaerolineales</taxon>
        <taxon>Anaerolineaceae</taxon>
        <taxon>Ornatilinea</taxon>
    </lineage>
</organism>
<dbReference type="STRING" id="1134406.ADN00_14370"/>
<dbReference type="AlphaFoldDB" id="A0A0P6X2D9"/>
<dbReference type="InterPro" id="IPR027417">
    <property type="entry name" value="P-loop_NTPase"/>
</dbReference>
<reference evidence="5 6" key="1">
    <citation type="submission" date="2015-07" db="EMBL/GenBank/DDBJ databases">
        <title>Genome sequence of Ornatilinea apprima DSM 23815.</title>
        <authorList>
            <person name="Hemp J."/>
            <person name="Ward L.M."/>
            <person name="Pace L.A."/>
            <person name="Fischer W.W."/>
        </authorList>
    </citation>
    <scope>NUCLEOTIDE SEQUENCE [LARGE SCALE GENOMIC DNA]</scope>
    <source>
        <strain evidence="5 6">P3M-1</strain>
    </source>
</reference>
<dbReference type="SMART" id="SM00382">
    <property type="entry name" value="AAA"/>
    <property type="match status" value="1"/>
</dbReference>
<dbReference type="GO" id="GO:0015192">
    <property type="term" value="F:L-phenylalanine transmembrane transporter activity"/>
    <property type="evidence" value="ECO:0007669"/>
    <property type="project" value="TreeGrafter"/>
</dbReference>
<protein>
    <submittedName>
        <fullName evidence="5">Leucine/isoleucine/valine transporter ATP-binding subunit</fullName>
    </submittedName>
</protein>
<feature type="domain" description="ABC transporter" evidence="4">
    <location>
        <begin position="6"/>
        <end position="254"/>
    </location>
</feature>
<dbReference type="InterPro" id="IPR003439">
    <property type="entry name" value="ABC_transporter-like_ATP-bd"/>
</dbReference>
<keyword evidence="3 5" id="KW-0067">ATP-binding</keyword>
<dbReference type="InterPro" id="IPR032823">
    <property type="entry name" value="BCA_ABC_TP_C"/>
</dbReference>
<keyword evidence="2" id="KW-0547">Nucleotide-binding</keyword>